<evidence type="ECO:0000313" key="2">
    <source>
        <dbReference type="Proteomes" id="UP000256964"/>
    </source>
</evidence>
<dbReference type="Proteomes" id="UP000256964">
    <property type="component" value="Unassembled WGS sequence"/>
</dbReference>
<accession>A0A371DG97</accession>
<dbReference type="EMBL" id="KZ857394">
    <property type="protein sequence ID" value="RDX51559.1"/>
    <property type="molecule type" value="Genomic_DNA"/>
</dbReference>
<evidence type="ECO:0000313" key="1">
    <source>
        <dbReference type="EMBL" id="RDX51559.1"/>
    </source>
</evidence>
<keyword evidence="2" id="KW-1185">Reference proteome</keyword>
<protein>
    <submittedName>
        <fullName evidence="1">Uncharacterized protein</fullName>
    </submittedName>
</protein>
<name>A0A371DG97_9APHY</name>
<organism evidence="1 2">
    <name type="scientific">Lentinus brumalis</name>
    <dbReference type="NCBI Taxonomy" id="2498619"/>
    <lineage>
        <taxon>Eukaryota</taxon>
        <taxon>Fungi</taxon>
        <taxon>Dikarya</taxon>
        <taxon>Basidiomycota</taxon>
        <taxon>Agaricomycotina</taxon>
        <taxon>Agaricomycetes</taxon>
        <taxon>Polyporales</taxon>
        <taxon>Polyporaceae</taxon>
        <taxon>Lentinus</taxon>
    </lineage>
</organism>
<dbReference type="AlphaFoldDB" id="A0A371DG97"/>
<reference evidence="1 2" key="1">
    <citation type="journal article" date="2018" name="Biotechnol. Biofuels">
        <title>Integrative visual omics of the white-rot fungus Polyporus brumalis exposes the biotechnological potential of its oxidative enzymes for delignifying raw plant biomass.</title>
        <authorList>
            <person name="Miyauchi S."/>
            <person name="Rancon A."/>
            <person name="Drula E."/>
            <person name="Hage H."/>
            <person name="Chaduli D."/>
            <person name="Favel A."/>
            <person name="Grisel S."/>
            <person name="Henrissat B."/>
            <person name="Herpoel-Gimbert I."/>
            <person name="Ruiz-Duenas F.J."/>
            <person name="Chevret D."/>
            <person name="Hainaut M."/>
            <person name="Lin J."/>
            <person name="Wang M."/>
            <person name="Pangilinan J."/>
            <person name="Lipzen A."/>
            <person name="Lesage-Meessen L."/>
            <person name="Navarro D."/>
            <person name="Riley R."/>
            <person name="Grigoriev I.V."/>
            <person name="Zhou S."/>
            <person name="Raouche S."/>
            <person name="Rosso M.N."/>
        </authorList>
    </citation>
    <scope>NUCLEOTIDE SEQUENCE [LARGE SCALE GENOMIC DNA]</scope>
    <source>
        <strain evidence="1 2">BRFM 1820</strain>
    </source>
</reference>
<sequence length="200" mass="21878">MKKSRSMTTAREPSMPSTAYLLFIQFPPPPPLPPPPHSAPPWCACVSCTFAVGLHSCRVPLAVAIVLRPPSPVCGTFPSPSFLTVCIIPGFRFAHHCAEFSVLSRPGHLPSCRTLGSALAAVDVAWRLPVVGHRNADSEVEEVEDLLEEWSGRTDLTKKTNQCHVTISIHPSGHRVLGFPVLPVLFVPAVRLRTQHRYIP</sequence>
<proteinExistence type="predicted"/>
<gene>
    <name evidence="1" type="ORF">OH76DRAFT_301956</name>
</gene>